<dbReference type="InterPro" id="IPR003439">
    <property type="entry name" value="ABC_transporter-like_ATP-bd"/>
</dbReference>
<dbReference type="GO" id="GO:0005524">
    <property type="term" value="F:ATP binding"/>
    <property type="evidence" value="ECO:0007669"/>
    <property type="project" value="UniProtKB-KW"/>
</dbReference>
<dbReference type="PANTHER" id="PTHR43038">
    <property type="entry name" value="ATP-BINDING CASSETTE, SUB-FAMILY H, MEMBER 1"/>
    <property type="match status" value="1"/>
</dbReference>
<dbReference type="Proteomes" id="UP001234495">
    <property type="component" value="Unassembled WGS sequence"/>
</dbReference>
<evidence type="ECO:0000259" key="2">
    <source>
        <dbReference type="PROSITE" id="PS50930"/>
    </source>
</evidence>
<keyword evidence="3" id="KW-0547">Nucleotide-binding</keyword>
<dbReference type="PROSITE" id="PS50930">
    <property type="entry name" value="HTH_LYTTR"/>
    <property type="match status" value="1"/>
</dbReference>
<reference evidence="3 4" key="1">
    <citation type="submission" date="2023-07" db="EMBL/GenBank/DDBJ databases">
        <title>Genomic Encyclopedia of Type Strains, Phase IV (KMG-IV): sequencing the most valuable type-strain genomes for metagenomic binning, comparative biology and taxonomic classification.</title>
        <authorList>
            <person name="Goeker M."/>
        </authorList>
    </citation>
    <scope>NUCLEOTIDE SEQUENCE [LARGE SCALE GENOMIC DNA]</scope>
    <source>
        <strain evidence="3 4">DSM 29005</strain>
    </source>
</reference>
<feature type="domain" description="HTH LytTR-type" evidence="2">
    <location>
        <begin position="243"/>
        <end position="349"/>
    </location>
</feature>
<gene>
    <name evidence="3" type="ORF">J2S19_002133</name>
</gene>
<proteinExistence type="predicted"/>
<dbReference type="RefSeq" id="WP_307340957.1">
    <property type="nucleotide sequence ID" value="NZ_JAUSUD010000008.1"/>
</dbReference>
<evidence type="ECO:0000313" key="3">
    <source>
        <dbReference type="EMBL" id="MDQ0230876.1"/>
    </source>
</evidence>
<dbReference type="EMBL" id="JAUSUD010000008">
    <property type="protein sequence ID" value="MDQ0230876.1"/>
    <property type="molecule type" value="Genomic_DNA"/>
</dbReference>
<dbReference type="InterPro" id="IPR027417">
    <property type="entry name" value="P-loop_NTPase"/>
</dbReference>
<keyword evidence="4" id="KW-1185">Reference proteome</keyword>
<dbReference type="PIRSF" id="PIRSF036612">
    <property type="entry name" value="ABC_ATP_LytTR"/>
    <property type="match status" value="1"/>
</dbReference>
<accession>A0ABT9ZF30</accession>
<comment type="caution">
    <text evidence="3">The sequence shown here is derived from an EMBL/GenBank/DDBJ whole genome shotgun (WGS) entry which is preliminary data.</text>
</comment>
<dbReference type="Gene3D" id="2.40.50.1020">
    <property type="entry name" value="LytTr DNA-binding domain"/>
    <property type="match status" value="1"/>
</dbReference>
<dbReference type="SUPFAM" id="SSF52540">
    <property type="entry name" value="P-loop containing nucleoside triphosphate hydrolases"/>
    <property type="match status" value="1"/>
</dbReference>
<evidence type="ECO:0000313" key="4">
    <source>
        <dbReference type="Proteomes" id="UP001234495"/>
    </source>
</evidence>
<protein>
    <submittedName>
        <fullName evidence="3">ABC-2 type transport system ATP-binding protein</fullName>
    </submittedName>
</protein>
<keyword evidence="3" id="KW-0067">ATP-binding</keyword>
<dbReference type="Pfam" id="PF04397">
    <property type="entry name" value="LytTR"/>
    <property type="match status" value="1"/>
</dbReference>
<dbReference type="PANTHER" id="PTHR43038:SF3">
    <property type="entry name" value="ABC TRANSPORTER G FAMILY MEMBER 20 ISOFORM X1"/>
    <property type="match status" value="1"/>
</dbReference>
<dbReference type="PROSITE" id="PS50893">
    <property type="entry name" value="ABC_TRANSPORTER_2"/>
    <property type="match status" value="1"/>
</dbReference>
<dbReference type="InterPro" id="IPR012046">
    <property type="entry name" value="LytTR_ABC"/>
</dbReference>
<sequence length="350" mass="40384">MSILDIKNLEKHEEHTVIFSEFSLSIFESNVIAIHATTNVRSIFLKMIMGEVSISNGEIKLYEQHINKSVIKTLSSKVGFFLLDDGLYERLTVKDSLLFYRDIYKSELSIEDCLRFIQLEGKKKTRICNLSYSEKRRVHFGRLLLQNPNLFIFEVPDQNVDLESKRIFTKIVRELSQQGKAILLFTDNIESSLLFTNQVYRLDESGLNALDINSEEELVNAESAATVEDLEQIAIQPVRFEKIPTKVNDKIILFDPPEIDYIESNEGHSNIYIKGDTYPSVFTMAELETRLLPYGFFRCHRSYIVNLQKVREVITFTRNSFSLVLNDTKKSQIPLSKAKMTELKGMLGLK</sequence>
<feature type="domain" description="ABC transporter" evidence="1">
    <location>
        <begin position="4"/>
        <end position="229"/>
    </location>
</feature>
<evidence type="ECO:0000259" key="1">
    <source>
        <dbReference type="PROSITE" id="PS50893"/>
    </source>
</evidence>
<dbReference type="SMART" id="SM00850">
    <property type="entry name" value="LytTR"/>
    <property type="match status" value="1"/>
</dbReference>
<dbReference type="InterPro" id="IPR007492">
    <property type="entry name" value="LytTR_DNA-bd_dom"/>
</dbReference>
<dbReference type="Gene3D" id="3.40.50.300">
    <property type="entry name" value="P-loop containing nucleotide triphosphate hydrolases"/>
    <property type="match status" value="1"/>
</dbReference>
<organism evidence="3 4">
    <name type="scientific">Metabacillus malikii</name>
    <dbReference type="NCBI Taxonomy" id="1504265"/>
    <lineage>
        <taxon>Bacteria</taxon>
        <taxon>Bacillati</taxon>
        <taxon>Bacillota</taxon>
        <taxon>Bacilli</taxon>
        <taxon>Bacillales</taxon>
        <taxon>Bacillaceae</taxon>
        <taxon>Metabacillus</taxon>
    </lineage>
</organism>
<name>A0ABT9ZF30_9BACI</name>
<dbReference type="Pfam" id="PF00005">
    <property type="entry name" value="ABC_tran"/>
    <property type="match status" value="1"/>
</dbReference>